<evidence type="ECO:0000256" key="9">
    <source>
        <dbReference type="SAM" id="Phobius"/>
    </source>
</evidence>
<protein>
    <submittedName>
        <fullName evidence="11">Sodium:proton antiporter</fullName>
    </submittedName>
</protein>
<feature type="transmembrane region" description="Helical" evidence="9">
    <location>
        <begin position="61"/>
        <end position="86"/>
    </location>
</feature>
<feature type="transmembrane region" description="Helical" evidence="9">
    <location>
        <begin position="296"/>
        <end position="314"/>
    </location>
</feature>
<dbReference type="GO" id="GO:0015297">
    <property type="term" value="F:antiporter activity"/>
    <property type="evidence" value="ECO:0007669"/>
    <property type="project" value="UniProtKB-KW"/>
</dbReference>
<organism evidence="11 12">
    <name type="scientific">Thermohalobacter berrensis</name>
    <dbReference type="NCBI Taxonomy" id="99594"/>
    <lineage>
        <taxon>Bacteria</taxon>
        <taxon>Bacillati</taxon>
        <taxon>Bacillota</taxon>
        <taxon>Tissierellia</taxon>
        <taxon>Tissierellales</taxon>
        <taxon>Thermohalobacteraceae</taxon>
        <taxon>Thermohalobacter</taxon>
    </lineage>
</organism>
<evidence type="ECO:0000259" key="10">
    <source>
        <dbReference type="Pfam" id="PF03553"/>
    </source>
</evidence>
<evidence type="ECO:0000256" key="1">
    <source>
        <dbReference type="ARBA" id="ARBA00004651"/>
    </source>
</evidence>
<feature type="transmembrane region" description="Helical" evidence="9">
    <location>
        <begin position="245"/>
        <end position="263"/>
    </location>
</feature>
<evidence type="ECO:0000256" key="5">
    <source>
        <dbReference type="ARBA" id="ARBA00022692"/>
    </source>
</evidence>
<dbReference type="InterPro" id="IPR018461">
    <property type="entry name" value="Na/H_Antiport_NhaC-like_C"/>
</dbReference>
<keyword evidence="4" id="KW-1003">Cell membrane</keyword>
<comment type="subcellular location">
    <subcellularLocation>
        <location evidence="1">Cell membrane</location>
        <topology evidence="1">Multi-pass membrane protein</topology>
    </subcellularLocation>
</comment>
<evidence type="ECO:0000256" key="8">
    <source>
        <dbReference type="ARBA" id="ARBA00038435"/>
    </source>
</evidence>
<evidence type="ECO:0000256" key="4">
    <source>
        <dbReference type="ARBA" id="ARBA00022475"/>
    </source>
</evidence>
<feature type="transmembrane region" description="Helical" evidence="9">
    <location>
        <begin position="386"/>
        <end position="406"/>
    </location>
</feature>
<feature type="transmembrane region" description="Helical" evidence="9">
    <location>
        <begin position="418"/>
        <end position="435"/>
    </location>
</feature>
<gene>
    <name evidence="11" type="ORF">BET03_04895</name>
</gene>
<accession>A0A419SXX9</accession>
<dbReference type="AlphaFoldDB" id="A0A419SXX9"/>
<dbReference type="Proteomes" id="UP000284177">
    <property type="component" value="Unassembled WGS sequence"/>
</dbReference>
<keyword evidence="6 9" id="KW-1133">Transmembrane helix</keyword>
<dbReference type="PANTHER" id="PTHR33451:SF3">
    <property type="entry name" value="MALATE-2H(+)_NA(+)-LACTATE ANTIPORTER"/>
    <property type="match status" value="1"/>
</dbReference>
<proteinExistence type="inferred from homology"/>
<dbReference type="OrthoDB" id="9762978at2"/>
<keyword evidence="3" id="KW-0050">Antiport</keyword>
<keyword evidence="12" id="KW-1185">Reference proteome</keyword>
<dbReference type="InterPro" id="IPR052180">
    <property type="entry name" value="NhaC_Na-H+_Antiporter"/>
</dbReference>
<feature type="transmembrane region" description="Helical" evidence="9">
    <location>
        <begin position="219"/>
        <end position="238"/>
    </location>
</feature>
<feature type="transmembrane region" description="Helical" evidence="9">
    <location>
        <begin position="180"/>
        <end position="199"/>
    </location>
</feature>
<feature type="transmembrane region" description="Helical" evidence="9">
    <location>
        <begin position="23"/>
        <end position="40"/>
    </location>
</feature>
<sequence length="450" mass="49528">MDLILGLILIFSLLLYGSYKGTFLAYLLIAGLFILYLVGIKRGFKFKELVKFSINGSKKALLIVRIFMLIGAIISVWMASGTIPFIVYHGLEMINFNYFILSAFILSAIVSLLLGTAFGVVGTIGVVLMIMAKTGDINLSLVGGAIISGAYFGDRCSPMSSSAMLVATLTETKIYRNIKLMFKTTIIPLIITLIAFIILSLENPLIIKGNMISSEIINIFNIDIIVLIPVVVIIFLILLRIDIKISMFISILSGIIIAVFVQNRSILDVIKYIIFGFSLEEAAQLQAILKGGGVVSMLKASIIVLISTAYAGIFEGTNLLKELEGFIYKVSNKYGVFAAILFTSIITSSFGCTQTLAIILTYQLLKKIYDERGLNKYDLAIDIENTVVVMAALIPWNVAGAIPAATLSIDSSFIPYSFYLYFLPSITLLSNKLLFKLKKIKHIQLPKIRH</sequence>
<evidence type="ECO:0000256" key="2">
    <source>
        <dbReference type="ARBA" id="ARBA00022448"/>
    </source>
</evidence>
<comment type="caution">
    <text evidence="11">The sequence shown here is derived from an EMBL/GenBank/DDBJ whole genome shotgun (WGS) entry which is preliminary data.</text>
</comment>
<dbReference type="GO" id="GO:0005886">
    <property type="term" value="C:plasma membrane"/>
    <property type="evidence" value="ECO:0007669"/>
    <property type="project" value="UniProtKB-SubCell"/>
</dbReference>
<evidence type="ECO:0000256" key="3">
    <source>
        <dbReference type="ARBA" id="ARBA00022449"/>
    </source>
</evidence>
<feature type="domain" description="Na+/H+ antiporter NhaC-like C-terminal" evidence="10">
    <location>
        <begin position="149"/>
        <end position="426"/>
    </location>
</feature>
<dbReference type="EMBL" id="MCIB01000036">
    <property type="protein sequence ID" value="RKD30045.1"/>
    <property type="molecule type" value="Genomic_DNA"/>
</dbReference>
<keyword evidence="7 9" id="KW-0472">Membrane</keyword>
<evidence type="ECO:0000313" key="11">
    <source>
        <dbReference type="EMBL" id="RKD30045.1"/>
    </source>
</evidence>
<reference evidence="11 12" key="1">
    <citation type="submission" date="2016-08" db="EMBL/GenBank/DDBJ databases">
        <title>Novel Firmicutes and Novel Genomes.</title>
        <authorList>
            <person name="Poppleton D.I."/>
            <person name="Gribaldo S."/>
        </authorList>
    </citation>
    <scope>NUCLEOTIDE SEQUENCE [LARGE SCALE GENOMIC DNA]</scope>
    <source>
        <strain evidence="11 12">CTT3</strain>
    </source>
</reference>
<feature type="transmembrane region" description="Helical" evidence="9">
    <location>
        <begin position="334"/>
        <end position="365"/>
    </location>
</feature>
<comment type="similarity">
    <text evidence="8">Belongs to the NhaC Na(+)/H(+) (TC 2.A.35) antiporter family.</text>
</comment>
<keyword evidence="5 9" id="KW-0812">Transmembrane</keyword>
<dbReference type="RefSeq" id="WP_120170282.1">
    <property type="nucleotide sequence ID" value="NZ_MCIB01000036.1"/>
</dbReference>
<feature type="transmembrane region" description="Helical" evidence="9">
    <location>
        <begin position="98"/>
        <end position="131"/>
    </location>
</feature>
<keyword evidence="2" id="KW-0813">Transport</keyword>
<dbReference type="Pfam" id="PF03553">
    <property type="entry name" value="Na_H_antiporter"/>
    <property type="match status" value="1"/>
</dbReference>
<evidence type="ECO:0000256" key="6">
    <source>
        <dbReference type="ARBA" id="ARBA00022989"/>
    </source>
</evidence>
<evidence type="ECO:0000313" key="12">
    <source>
        <dbReference type="Proteomes" id="UP000284177"/>
    </source>
</evidence>
<dbReference type="PANTHER" id="PTHR33451">
    <property type="entry name" value="MALATE-2H(+)/NA(+)-LACTATE ANTIPORTER"/>
    <property type="match status" value="1"/>
</dbReference>
<name>A0A419SXX9_9FIRM</name>
<evidence type="ECO:0000256" key="7">
    <source>
        <dbReference type="ARBA" id="ARBA00023136"/>
    </source>
</evidence>